<dbReference type="Proteomes" id="UP000033901">
    <property type="component" value="Unassembled WGS sequence"/>
</dbReference>
<dbReference type="PANTHER" id="PTHR34654">
    <property type="entry name" value="UPF0109 PROTEIN SCO5592"/>
    <property type="match status" value="1"/>
</dbReference>
<dbReference type="AlphaFoldDB" id="A0A0G1J8Z8"/>
<dbReference type="InterPro" id="IPR020627">
    <property type="entry name" value="KhpA"/>
</dbReference>
<dbReference type="InterPro" id="IPR009019">
    <property type="entry name" value="KH_sf_prok-type"/>
</dbReference>
<reference evidence="4 5" key="1">
    <citation type="journal article" date="2015" name="Nature">
        <title>rRNA introns, odd ribosomes, and small enigmatic genomes across a large radiation of phyla.</title>
        <authorList>
            <person name="Brown C.T."/>
            <person name="Hug L.A."/>
            <person name="Thomas B.C."/>
            <person name="Sharon I."/>
            <person name="Castelle C.J."/>
            <person name="Singh A."/>
            <person name="Wilkins M.J."/>
            <person name="Williams K.H."/>
            <person name="Banfield J.F."/>
        </authorList>
    </citation>
    <scope>NUCLEOTIDE SEQUENCE [LARGE SCALE GENOMIC DNA]</scope>
</reference>
<evidence type="ECO:0000313" key="5">
    <source>
        <dbReference type="Proteomes" id="UP000033901"/>
    </source>
</evidence>
<dbReference type="GO" id="GO:0003723">
    <property type="term" value="F:RNA binding"/>
    <property type="evidence" value="ECO:0007669"/>
    <property type="project" value="UniProtKB-UniRule"/>
</dbReference>
<dbReference type="SUPFAM" id="SSF54814">
    <property type="entry name" value="Prokaryotic type KH domain (KH-domain type II)"/>
    <property type="match status" value="1"/>
</dbReference>
<protein>
    <recommendedName>
        <fullName evidence="6">RNA-binding protein</fullName>
    </recommendedName>
</protein>
<gene>
    <name evidence="4" type="ORF">UW61_C0001G0007</name>
</gene>
<sequence>MKDLLTFIVKGITGKDNLEITEETEGERTHFLIKAPEDSIGIIIGKEGKTIKAIRSLLKVRATLEKKGVSVSVEGALPDRRLLGGKGGKGRQGEARKAIE</sequence>
<keyword evidence="1" id="KW-0963">Cytoplasm</keyword>
<evidence type="ECO:0000313" key="4">
    <source>
        <dbReference type="EMBL" id="KKT67848.1"/>
    </source>
</evidence>
<proteinExistence type="predicted"/>
<dbReference type="EMBL" id="LCIZ01000001">
    <property type="protein sequence ID" value="KKT67848.1"/>
    <property type="molecule type" value="Genomic_DNA"/>
</dbReference>
<evidence type="ECO:0000256" key="3">
    <source>
        <dbReference type="PROSITE-ProRule" id="PRU00117"/>
    </source>
</evidence>
<evidence type="ECO:0008006" key="6">
    <source>
        <dbReference type="Google" id="ProtNLM"/>
    </source>
</evidence>
<evidence type="ECO:0000256" key="2">
    <source>
        <dbReference type="ARBA" id="ARBA00022884"/>
    </source>
</evidence>
<dbReference type="Gene3D" id="3.30.300.20">
    <property type="match status" value="1"/>
</dbReference>
<keyword evidence="2 3" id="KW-0694">RNA-binding</keyword>
<dbReference type="Pfam" id="PF13083">
    <property type="entry name" value="KH_KhpA-B"/>
    <property type="match status" value="1"/>
</dbReference>
<comment type="caution">
    <text evidence="4">The sequence shown here is derived from an EMBL/GenBank/DDBJ whole genome shotgun (WGS) entry which is preliminary data.</text>
</comment>
<organism evidence="4 5">
    <name type="scientific">Candidatus Curtissbacteria bacterium GW2011_GWC1_44_33</name>
    <dbReference type="NCBI Taxonomy" id="1618413"/>
    <lineage>
        <taxon>Bacteria</taxon>
        <taxon>Candidatus Curtissiibacteriota</taxon>
    </lineage>
</organism>
<dbReference type="PANTHER" id="PTHR34654:SF1">
    <property type="entry name" value="RNA-BINDING PROTEIN KHPA"/>
    <property type="match status" value="1"/>
</dbReference>
<dbReference type="InterPro" id="IPR015946">
    <property type="entry name" value="KH_dom-like_a/b"/>
</dbReference>
<name>A0A0G1J8Z8_9BACT</name>
<dbReference type="PROSITE" id="PS50084">
    <property type="entry name" value="KH_TYPE_1"/>
    <property type="match status" value="1"/>
</dbReference>
<evidence type="ECO:0000256" key="1">
    <source>
        <dbReference type="ARBA" id="ARBA00022490"/>
    </source>
</evidence>
<accession>A0A0G1J8Z8</accession>